<dbReference type="AlphaFoldDB" id="A0A2W4YGC9"/>
<dbReference type="Proteomes" id="UP000249467">
    <property type="component" value="Unassembled WGS sequence"/>
</dbReference>
<reference evidence="1 2" key="2">
    <citation type="submission" date="2018-06" db="EMBL/GenBank/DDBJ databases">
        <title>Metagenomic assembly of (sub)arctic Cyanobacteria and their associated microbiome from non-axenic cultures.</title>
        <authorList>
            <person name="Baurain D."/>
        </authorList>
    </citation>
    <scope>NUCLEOTIDE SEQUENCE [LARGE SCALE GENOMIC DNA]</scope>
    <source>
        <strain evidence="1">ULC066bin1</strain>
    </source>
</reference>
<organism evidence="1 2">
    <name type="scientific">Pseudanabaena frigida</name>
    <dbReference type="NCBI Taxonomy" id="945775"/>
    <lineage>
        <taxon>Bacteria</taxon>
        <taxon>Bacillati</taxon>
        <taxon>Cyanobacteriota</taxon>
        <taxon>Cyanophyceae</taxon>
        <taxon>Pseudanabaenales</taxon>
        <taxon>Pseudanabaenaceae</taxon>
        <taxon>Pseudanabaena</taxon>
    </lineage>
</organism>
<comment type="caution">
    <text evidence="1">The sequence shown here is derived from an EMBL/GenBank/DDBJ whole genome shotgun (WGS) entry which is preliminary data.</text>
</comment>
<gene>
    <name evidence="1" type="ORF">DCF19_07805</name>
</gene>
<dbReference type="EMBL" id="QBML01000008">
    <property type="protein sequence ID" value="PZO42138.1"/>
    <property type="molecule type" value="Genomic_DNA"/>
</dbReference>
<accession>A0A2W4YGC9</accession>
<sequence length="206" mass="22855">MNQVNLVNANQRFISVTAATALVTILHANNPSLNNIDSYQLKSDESRDIYTLRLDNFTKPLVMTSTANTISSYSPSILFLQDIFNRLAIAQNDNVLYEIANSVTDWLIDSSSNDQTVFATYFKNTSLEVSRILMTVMSDEGFLTSNENLLNYVSLLVQSDDRWIAQTAAIFLITCGGDIGESYLLKILSQGVIHSQLIQGISKILG</sequence>
<name>A0A2W4YGC9_9CYAN</name>
<proteinExistence type="predicted"/>
<evidence type="ECO:0000313" key="2">
    <source>
        <dbReference type="Proteomes" id="UP000249467"/>
    </source>
</evidence>
<evidence type="ECO:0000313" key="1">
    <source>
        <dbReference type="EMBL" id="PZO42138.1"/>
    </source>
</evidence>
<protein>
    <submittedName>
        <fullName evidence="1">Uncharacterized protein</fullName>
    </submittedName>
</protein>
<reference evidence="1 2" key="1">
    <citation type="submission" date="2018-04" db="EMBL/GenBank/DDBJ databases">
        <authorList>
            <person name="Go L.Y."/>
            <person name="Mitchell J.A."/>
        </authorList>
    </citation>
    <scope>NUCLEOTIDE SEQUENCE [LARGE SCALE GENOMIC DNA]</scope>
    <source>
        <strain evidence="1">ULC066bin1</strain>
    </source>
</reference>